<reference evidence="1 2" key="1">
    <citation type="submission" date="2024-05" db="EMBL/GenBank/DDBJ databases">
        <authorList>
            <person name="Duchaud E."/>
        </authorList>
    </citation>
    <scope>NUCLEOTIDE SEQUENCE [LARGE SCALE GENOMIC DNA]</scope>
    <source>
        <strain evidence="1">Ena-SAMPLE-TAB-13-05-2024-13:56:06:370-140308</strain>
    </source>
</reference>
<gene>
    <name evidence="1" type="ORF">T190423A01A_60117</name>
</gene>
<accession>A0ABM9PEX7</accession>
<dbReference type="EMBL" id="CAXJIO010000015">
    <property type="protein sequence ID" value="CAL2104180.1"/>
    <property type="molecule type" value="Genomic_DNA"/>
</dbReference>
<sequence length="71" mass="8370">MHIIKSFSSNVLLMILGIRINLLYKLKELVYKNQHFTDNKLHFNEIGIKQLYFPINFTEKTNPSIDFLSAI</sequence>
<evidence type="ECO:0000313" key="2">
    <source>
        <dbReference type="Proteomes" id="UP001497527"/>
    </source>
</evidence>
<protein>
    <submittedName>
        <fullName evidence="1">Uncharacterized protein</fullName>
    </submittedName>
</protein>
<evidence type="ECO:0000313" key="1">
    <source>
        <dbReference type="EMBL" id="CAL2104180.1"/>
    </source>
</evidence>
<dbReference type="Proteomes" id="UP001497527">
    <property type="component" value="Unassembled WGS sequence"/>
</dbReference>
<comment type="caution">
    <text evidence="1">The sequence shown here is derived from an EMBL/GenBank/DDBJ whole genome shotgun (WGS) entry which is preliminary data.</text>
</comment>
<name>A0ABM9PEX7_9FLAO</name>
<keyword evidence="2" id="KW-1185">Reference proteome</keyword>
<proteinExistence type="predicted"/>
<organism evidence="1 2">
    <name type="scientific">Tenacibaculum polynesiense</name>
    <dbReference type="NCBI Taxonomy" id="3137857"/>
    <lineage>
        <taxon>Bacteria</taxon>
        <taxon>Pseudomonadati</taxon>
        <taxon>Bacteroidota</taxon>
        <taxon>Flavobacteriia</taxon>
        <taxon>Flavobacteriales</taxon>
        <taxon>Flavobacteriaceae</taxon>
        <taxon>Tenacibaculum</taxon>
    </lineage>
</organism>